<proteinExistence type="predicted"/>
<evidence type="ECO:0000313" key="2">
    <source>
        <dbReference type="EMBL" id="MCI73486.1"/>
    </source>
</evidence>
<keyword evidence="1" id="KW-0472">Membrane</keyword>
<keyword evidence="3" id="KW-1185">Reference proteome</keyword>
<comment type="caution">
    <text evidence="2">The sequence shown here is derived from an EMBL/GenBank/DDBJ whole genome shotgun (WGS) entry which is preliminary data.</text>
</comment>
<dbReference type="Proteomes" id="UP000265520">
    <property type="component" value="Unassembled WGS sequence"/>
</dbReference>
<feature type="non-terminal residue" evidence="2">
    <location>
        <position position="64"/>
    </location>
</feature>
<reference evidence="2 3" key="1">
    <citation type="journal article" date="2018" name="Front. Plant Sci.">
        <title>Red Clover (Trifolium pratense) and Zigzag Clover (T. medium) - A Picture of Genomic Similarities and Differences.</title>
        <authorList>
            <person name="Dluhosova J."/>
            <person name="Istvanek J."/>
            <person name="Nedelnik J."/>
            <person name="Repkova J."/>
        </authorList>
    </citation>
    <scope>NUCLEOTIDE SEQUENCE [LARGE SCALE GENOMIC DNA]</scope>
    <source>
        <strain evidence="3">cv. 10/8</strain>
        <tissue evidence="2">Leaf</tissue>
    </source>
</reference>
<organism evidence="2 3">
    <name type="scientific">Trifolium medium</name>
    <dbReference type="NCBI Taxonomy" id="97028"/>
    <lineage>
        <taxon>Eukaryota</taxon>
        <taxon>Viridiplantae</taxon>
        <taxon>Streptophyta</taxon>
        <taxon>Embryophyta</taxon>
        <taxon>Tracheophyta</taxon>
        <taxon>Spermatophyta</taxon>
        <taxon>Magnoliopsida</taxon>
        <taxon>eudicotyledons</taxon>
        <taxon>Gunneridae</taxon>
        <taxon>Pentapetalae</taxon>
        <taxon>rosids</taxon>
        <taxon>fabids</taxon>
        <taxon>Fabales</taxon>
        <taxon>Fabaceae</taxon>
        <taxon>Papilionoideae</taxon>
        <taxon>50 kb inversion clade</taxon>
        <taxon>NPAAA clade</taxon>
        <taxon>Hologalegina</taxon>
        <taxon>IRL clade</taxon>
        <taxon>Trifolieae</taxon>
        <taxon>Trifolium</taxon>
    </lineage>
</organism>
<accession>A0A392UM09</accession>
<dbReference type="EMBL" id="LXQA010839323">
    <property type="protein sequence ID" value="MCI73486.1"/>
    <property type="molecule type" value="Genomic_DNA"/>
</dbReference>
<evidence type="ECO:0000256" key="1">
    <source>
        <dbReference type="SAM" id="Phobius"/>
    </source>
</evidence>
<feature type="transmembrane region" description="Helical" evidence="1">
    <location>
        <begin position="39"/>
        <end position="60"/>
    </location>
</feature>
<evidence type="ECO:0000313" key="3">
    <source>
        <dbReference type="Proteomes" id="UP000265520"/>
    </source>
</evidence>
<keyword evidence="1" id="KW-0812">Transmembrane</keyword>
<sequence>MFQINALPGMKIHQVPKRTGPEASIVPHQSVQLLIRITLLLWVMCLVVLTPDILHMILVLQQSR</sequence>
<name>A0A392UM09_9FABA</name>
<protein>
    <submittedName>
        <fullName evidence="2">Uncharacterized protein</fullName>
    </submittedName>
</protein>
<keyword evidence="1" id="KW-1133">Transmembrane helix</keyword>
<dbReference type="AlphaFoldDB" id="A0A392UM09"/>